<gene>
    <name evidence="2" type="ORF">KSS89_07050</name>
</gene>
<dbReference type="Proteomes" id="UP000693952">
    <property type="component" value="Chromosome"/>
</dbReference>
<proteinExistence type="predicted"/>
<accession>A0ABX8MRP2</accession>
<feature type="region of interest" description="Disordered" evidence="1">
    <location>
        <begin position="98"/>
        <end position="128"/>
    </location>
</feature>
<name>A0ABX8MRP2_9PSED</name>
<evidence type="ECO:0000256" key="1">
    <source>
        <dbReference type="SAM" id="MobiDB-lite"/>
    </source>
</evidence>
<evidence type="ECO:0000313" key="3">
    <source>
        <dbReference type="Proteomes" id="UP000693952"/>
    </source>
</evidence>
<organism evidence="2 3">
    <name type="scientific">Pseudomonas sessilinigenes</name>
    <dbReference type="NCBI Taxonomy" id="658629"/>
    <lineage>
        <taxon>Bacteria</taxon>
        <taxon>Pseudomonadati</taxon>
        <taxon>Pseudomonadota</taxon>
        <taxon>Gammaproteobacteria</taxon>
        <taxon>Pseudomonadales</taxon>
        <taxon>Pseudomonadaceae</taxon>
        <taxon>Pseudomonas</taxon>
    </lineage>
</organism>
<dbReference type="RefSeq" id="WP_124345878.1">
    <property type="nucleotide sequence ID" value="NZ_CP027706.1"/>
</dbReference>
<protein>
    <submittedName>
        <fullName evidence="2">Uncharacterized protein</fullName>
    </submittedName>
</protein>
<dbReference type="EMBL" id="CP077074">
    <property type="protein sequence ID" value="QXH41973.1"/>
    <property type="molecule type" value="Genomic_DNA"/>
</dbReference>
<reference evidence="2" key="1">
    <citation type="submission" date="2021-06" db="EMBL/GenBank/DDBJ databases">
        <title>Updating the genus Pseudomonas: Description of 43 new species and partition of the Pseudomonas putida group.</title>
        <authorList>
            <person name="Girard L."/>
            <person name="Lood C."/>
            <person name="Vandamme P."/>
            <person name="Rokni-Zadeh H."/>
            <person name="van Noort V."/>
            <person name="Hofte M."/>
            <person name="Lavigne R."/>
            <person name="De Mot R."/>
        </authorList>
    </citation>
    <scope>NUCLEOTIDE SEQUENCE</scope>
    <source>
        <strain evidence="2">CMR12a</strain>
    </source>
</reference>
<sequence>MINIRFSPIASTTLEPLKSLSVKGYAITLNGEVFDFTELQPGYQLEQVDIKSDWFVDRAVMSFEGVLSVAILMPYDETVATDAIRFPESVTVTAAGPVEIPTDHPAQPPVTPTVEDNHGLLSEQENLH</sequence>
<keyword evidence="3" id="KW-1185">Reference proteome</keyword>
<evidence type="ECO:0000313" key="2">
    <source>
        <dbReference type="EMBL" id="QXH41973.1"/>
    </source>
</evidence>